<dbReference type="InterPro" id="IPR028889">
    <property type="entry name" value="USP"/>
</dbReference>
<dbReference type="FunFam" id="3.90.70.10:FF:000022">
    <property type="entry name" value="Ubiquitin carboxyl-terminal hydrolase 24"/>
    <property type="match status" value="1"/>
</dbReference>
<dbReference type="InterPro" id="IPR021905">
    <property type="entry name" value="DUF3517"/>
</dbReference>
<dbReference type="InterPro" id="IPR001394">
    <property type="entry name" value="Peptidase_C19_UCH"/>
</dbReference>
<proteinExistence type="predicted"/>
<feature type="compositionally biased region" description="Acidic residues" evidence="1">
    <location>
        <begin position="179"/>
        <end position="191"/>
    </location>
</feature>
<dbReference type="InterPro" id="IPR018200">
    <property type="entry name" value="USP_CS"/>
</dbReference>
<dbReference type="GO" id="GO:0016579">
    <property type="term" value="P:protein deubiquitination"/>
    <property type="evidence" value="ECO:0007669"/>
    <property type="project" value="InterPro"/>
</dbReference>
<feature type="region of interest" description="Disordered" evidence="1">
    <location>
        <begin position="2498"/>
        <end position="2527"/>
    </location>
</feature>
<dbReference type="InterPro" id="IPR038765">
    <property type="entry name" value="Papain-like_cys_pep_sf"/>
</dbReference>
<dbReference type="Proteomes" id="UP001412239">
    <property type="component" value="Unassembled WGS sequence"/>
</dbReference>
<gene>
    <name evidence="3" type="ORF">GSTUAT00002264001</name>
</gene>
<evidence type="ECO:0000313" key="4">
    <source>
        <dbReference type="Proteomes" id="UP001412239"/>
    </source>
</evidence>
<feature type="region of interest" description="Disordered" evidence="1">
    <location>
        <begin position="1"/>
        <end position="114"/>
    </location>
</feature>
<evidence type="ECO:0000313" key="3">
    <source>
        <dbReference type="EMBL" id="CUS13739.1"/>
    </source>
</evidence>
<dbReference type="PROSITE" id="PS50235">
    <property type="entry name" value="USP_3"/>
    <property type="match status" value="1"/>
</dbReference>
<dbReference type="PANTHER" id="PTHR24006">
    <property type="entry name" value="UBIQUITIN CARBOXYL-TERMINAL HYDROLASE"/>
    <property type="match status" value="1"/>
</dbReference>
<protein>
    <recommendedName>
        <fullName evidence="2">USP domain-containing protein</fullName>
    </recommendedName>
</protein>
<dbReference type="GO" id="GO:0004843">
    <property type="term" value="F:cysteine-type deubiquitinase activity"/>
    <property type="evidence" value="ECO:0007669"/>
    <property type="project" value="InterPro"/>
</dbReference>
<dbReference type="InterPro" id="IPR050164">
    <property type="entry name" value="Peptidase_C19"/>
</dbReference>
<dbReference type="SUPFAM" id="SSF54001">
    <property type="entry name" value="Cysteine proteinases"/>
    <property type="match status" value="1"/>
</dbReference>
<dbReference type="GO" id="GO:0005829">
    <property type="term" value="C:cytosol"/>
    <property type="evidence" value="ECO:0007669"/>
    <property type="project" value="TreeGrafter"/>
</dbReference>
<dbReference type="GO" id="GO:0005634">
    <property type="term" value="C:nucleus"/>
    <property type="evidence" value="ECO:0007669"/>
    <property type="project" value="TreeGrafter"/>
</dbReference>
<dbReference type="Pfam" id="PF12030">
    <property type="entry name" value="DUF3517"/>
    <property type="match status" value="1"/>
</dbReference>
<accession>A0A292Q1S3</accession>
<dbReference type="EMBL" id="LN890968">
    <property type="protein sequence ID" value="CUS13739.1"/>
    <property type="molecule type" value="Genomic_DNA"/>
</dbReference>
<reference evidence="3" key="1">
    <citation type="submission" date="2015-10" db="EMBL/GenBank/DDBJ databases">
        <authorList>
            <person name="Regsiter A."/>
            <person name="william w."/>
        </authorList>
    </citation>
    <scope>NUCLEOTIDE SEQUENCE</scope>
    <source>
        <strain evidence="3">Montdore</strain>
    </source>
</reference>
<feature type="compositionally biased region" description="Polar residues" evidence="1">
    <location>
        <begin position="144"/>
        <end position="171"/>
    </location>
</feature>
<sequence>MEKNGELDSSFMAVDPVSPASNNSKDLLDEPAAPRRNSIDDNDPTRPRKRLAAMAIHDDTKDVEVAVESPREASSPLQDRASQLALGDRHSGEEEDHTNPGDEEGADAPAAGGVGKSITIHLRSSVLHQSEENQAQDDYASDRVNGSTQSTIQQSEQLQSLDSPQATSPNGSVPPTPDVEVEEVEEMDEGEDHLSSHITIVNNYLNNPVNTGGPDRVKDLMDSMVSKLERDPCPVRELDEILSSVLNFVNVVNDQMDIFWRAYTTNHDIWLHLPNLMETLLRRGRTSNGLSGVEMAGRLMVEFARLTTLFIHYDVLVMKESPIDVEVTLISCQYLRVLVAITKPNHLFTLLERTYNVVLSRHLPEVIRALVEKTDALKMIQEFQELMYGRMSSQPKLATHICHPIDIFSRVVRYMEHGMTGGFLDADLSDIEEPVCRSAFLMLPTAEKAIMAVLESHLQVLHFKEFTSTIECLSILEGSVCKMLAPDPQTEAFIIEKTKHRYPDLDPSEFQQLAEWTCRFPILLRMMMCSRMDFRLHGLIRTTDYLVRAWRENSGPDWRDSSNLLRFLADFILEHKVIEYIVGPESHPELIRRSANLTGFLLVTHTITPEIQRALWQPILENKDPRIFQATLAMHQEMIGNMTLEGLVGLSNRLNELPFSTIDSHVIDFICRFMEQIRTSVYAQGQHTVEGICLDAGPFELLISLIRMASREEDKPTIDTGLSASAIFDFGARELRGLTGYGPNSTARREIFLECINDIKAMNPSATGSVSVILAFLQHRPHMLRAGSPTFGDDIEYLVVELKLAELLIEEICGFVESHREKEQIPRIRRLKLRLELLQYIISIAPECLPPGLDEKLWAYLVGVSALGQPERDVGFEFYIAHFTSCRGRFDPILEHAFRCHFPVLDSAYFSSHVLNFCKMSIEYLSLSAERQSEMMDEDSLNVDGIEQLWRIILDANNEILASDASTYLVNFYLDSPAVLSKPPNVVEATHFKMVERCIAQLNSAALVITESEVTGDPLISLGGTKDDAFRKNERVFLRSLDLLDQFIKGYKNRSEYNKGVQEPNQGSGPEMTTGLPLTIRLRWHGLNYQSPVHTFKIGNLDTAQDLHERITKLVGGDKHRTVCAGRELKLSEDPLRTLKDFNLTEDAFLIVQKAPDQGSNTVVVRPSSNLNALETEIMRHFDALYQLLGLPEPQAARIWVFLRNLPVHDKLKESMISGESWSRALPAEKPYKILYFLYTLRACFGEQRPQLGTGASEFFARAISCLLETIMSDGLETNTGYSLSTKAQVTNELLDCLRMFLEEPIAEENPASYLTDSAAFVRCILNILQTISKPEYSRCPASEDCVVNAFRALLRASRMDPETWVSLSQNQNQMFSVIDKFLVRDDRPKVRQGVSRSIVGTLKRPMRNDVVPCEGFAKYFWQILDPLLVQDSIGPDSSAEFYHAALVIFQFLGSADAASLELDHYLRTWSSRLIEYPVAEIVGRPKEDYILTGLSKLLSQCTAFARDRLIAVGMKVSEKIFERLLFPVYIFGDRYQDIEIAERLPCLHGPTRTEIYTLLLELANDLESSTRMVALNRQLFPKDDPLHDNHTADRTRWARSSAGHVGLQNMSNTCYLNSLIAQLFMNRSFRAFILDMDVNPVDESQRLLFSMKVLFARMQNSYAKAVEPKDFVESITDYEGEQIDITIQMDVDEFYNLVFDRLEGQMSSIQTKSSFRGYYGGQLVQQVKSSECEHISERNEPFSAIQCDIKGKTNLQESLRAYVGGELMDGDNKYSCTECGRHVNAVKRTSLKDLPNGIIFHLKRFEFDLQTMHRSKINDKFEFPNCIDMTPYTTDFLSAEEKGKVAPLPDVFELVGVLVHSGTAESGHYYSYVRDRLSDSTNPQWLEFNDSEVSFFDPSTIPSACYGGCDSMARDSMGQTFTVNKPYSAYMLFYERSSFLRSPTGNLGTVGFGRKLPLSHDLECEIQAENERFIRKYCMFDSSYIDFVKRLADQHYRLSKTSTRSEHLAERKALFLALETFEQIATRFKDPGEAESLHSTIHTYLVNCPDCCLDFLNWISDKDGAIRNLLVCNPYPKPRQAVVRLVLVALNQLRRKRAAIYGADDIKLEDEYDERESSSILYKVCSALIESWESLQYSSKTWNDYFGLLASIASLGQFEKSTMLELGCLKKTLQLLVIDHLPVPKKKEFMFDNFTKIWNKRRPPISHTGSLLCELMSLCDPNLPPCLDEDRRVIDERCRRFPLTRTEYTLFTFSDDRNAMTAITRLLETQTVDEAMANLVSNIVASEVAPVEGGILDPLKHTLINGVPVDPAQEALPFLTCLTQFIACTRSPSYVREIIRRVAEEIPTIGTDGGAEHLAFFQDLLKVRNPVIKTGITRIRILEHVGSWAPALLVYCDVRVREETEQFLSEILFDTLANGDRPKSRSAVEMLMDNCFTFLETRYTKQRHQCDEKTFESILRVLEKCGEYQSDEEVFKARYDGLRGLIEKMILEEEEDADLASDDWGGSEIGSDTHEMEVQLDDYNST</sequence>
<feature type="domain" description="USP" evidence="2">
    <location>
        <begin position="1606"/>
        <end position="1938"/>
    </location>
</feature>
<feature type="region of interest" description="Disordered" evidence="1">
    <location>
        <begin position="131"/>
        <end position="193"/>
    </location>
</feature>
<feature type="compositionally biased region" description="Basic and acidic residues" evidence="1">
    <location>
        <begin position="87"/>
        <end position="100"/>
    </location>
</feature>
<evidence type="ECO:0000256" key="1">
    <source>
        <dbReference type="SAM" id="MobiDB-lite"/>
    </source>
</evidence>
<keyword evidence="4" id="KW-1185">Reference proteome</keyword>
<name>A0A292Q1S3_9PEZI</name>
<feature type="compositionally biased region" description="Basic and acidic residues" evidence="1">
    <location>
        <begin position="37"/>
        <end position="46"/>
    </location>
</feature>
<evidence type="ECO:0000259" key="2">
    <source>
        <dbReference type="PROSITE" id="PS50235"/>
    </source>
</evidence>
<dbReference type="PANTHER" id="PTHR24006:SF827">
    <property type="entry name" value="UBIQUITIN CARBOXYL-TERMINAL HYDROLASE 34"/>
    <property type="match status" value="1"/>
</dbReference>
<organism evidence="3 4">
    <name type="scientific">Tuber aestivum</name>
    <name type="common">summer truffle</name>
    <dbReference type="NCBI Taxonomy" id="59557"/>
    <lineage>
        <taxon>Eukaryota</taxon>
        <taxon>Fungi</taxon>
        <taxon>Dikarya</taxon>
        <taxon>Ascomycota</taxon>
        <taxon>Pezizomycotina</taxon>
        <taxon>Pezizomycetes</taxon>
        <taxon>Pezizales</taxon>
        <taxon>Tuberaceae</taxon>
        <taxon>Tuber</taxon>
    </lineage>
</organism>
<dbReference type="Gene3D" id="3.90.70.10">
    <property type="entry name" value="Cysteine proteinases"/>
    <property type="match status" value="1"/>
</dbReference>
<dbReference type="PROSITE" id="PS00973">
    <property type="entry name" value="USP_2"/>
    <property type="match status" value="1"/>
</dbReference>
<dbReference type="Pfam" id="PF00443">
    <property type="entry name" value="UCH"/>
    <property type="match status" value="1"/>
</dbReference>